<protein>
    <recommendedName>
        <fullName evidence="6">BHLH domain-containing protein</fullName>
    </recommendedName>
</protein>
<dbReference type="InterPro" id="IPR011598">
    <property type="entry name" value="bHLH_dom"/>
</dbReference>
<dbReference type="Gene3D" id="4.10.280.10">
    <property type="entry name" value="Helix-loop-helix DNA-binding domain"/>
    <property type="match status" value="1"/>
</dbReference>
<dbReference type="Pfam" id="PF00010">
    <property type="entry name" value="HLH"/>
    <property type="match status" value="1"/>
</dbReference>
<sequence>MEPQIPLGSSHLHREAMPGERQPHHFGLCGSLETPSFFPSSFPPEMVEMGEEEEAQDRVLAATVNHREAERRRRERIKLHLDRLRSILSCDAKVEKASLLAKAVEHVKDLKQRAAEVGDMDDRLPTESDEVSVHAADLPAAAGGGVRRPILKASLCCEDRSGLLPELAETLKSLSLRILRAEISTVGGRVRNVLVVAAEDGGAPAAFLADALKALAGGAGGMDRSKRRRRLLGRSATTG</sequence>
<dbReference type="AlphaFoldDB" id="A0A7I8LA32"/>
<evidence type="ECO:0000256" key="2">
    <source>
        <dbReference type="ARBA" id="ARBA00023015"/>
    </source>
</evidence>
<dbReference type="PANTHER" id="PTHR45844:SF19">
    <property type="entry name" value="TRANSCRIPTION FACTOR BHLH106-RELATED"/>
    <property type="match status" value="1"/>
</dbReference>
<dbReference type="PANTHER" id="PTHR45844">
    <property type="entry name" value="TRANSCRIPTION FACTOR BHLH30"/>
    <property type="match status" value="1"/>
</dbReference>
<reference evidence="7" key="1">
    <citation type="submission" date="2020-02" db="EMBL/GenBank/DDBJ databases">
        <authorList>
            <person name="Scholz U."/>
            <person name="Mascher M."/>
            <person name="Fiebig A."/>
        </authorList>
    </citation>
    <scope>NUCLEOTIDE SEQUENCE</scope>
</reference>
<feature type="domain" description="BHLH" evidence="6">
    <location>
        <begin position="61"/>
        <end position="110"/>
    </location>
</feature>
<dbReference type="InterPro" id="IPR036638">
    <property type="entry name" value="HLH_DNA-bd_sf"/>
</dbReference>
<dbReference type="OrthoDB" id="71302at2759"/>
<feature type="region of interest" description="Disordered" evidence="5">
    <location>
        <begin position="218"/>
        <end position="239"/>
    </location>
</feature>
<evidence type="ECO:0000256" key="4">
    <source>
        <dbReference type="ARBA" id="ARBA00023163"/>
    </source>
</evidence>
<evidence type="ECO:0000313" key="8">
    <source>
        <dbReference type="Proteomes" id="UP000663760"/>
    </source>
</evidence>
<comment type="similarity">
    <text evidence="1">Belongs to the bHLH protein family.</text>
</comment>
<name>A0A7I8LA32_SPIIN</name>
<organism evidence="7 8">
    <name type="scientific">Spirodela intermedia</name>
    <name type="common">Intermediate duckweed</name>
    <dbReference type="NCBI Taxonomy" id="51605"/>
    <lineage>
        <taxon>Eukaryota</taxon>
        <taxon>Viridiplantae</taxon>
        <taxon>Streptophyta</taxon>
        <taxon>Embryophyta</taxon>
        <taxon>Tracheophyta</taxon>
        <taxon>Spermatophyta</taxon>
        <taxon>Magnoliopsida</taxon>
        <taxon>Liliopsida</taxon>
        <taxon>Araceae</taxon>
        <taxon>Lemnoideae</taxon>
        <taxon>Spirodela</taxon>
    </lineage>
</organism>
<dbReference type="SMART" id="SM00353">
    <property type="entry name" value="HLH"/>
    <property type="match status" value="1"/>
</dbReference>
<evidence type="ECO:0000259" key="6">
    <source>
        <dbReference type="PROSITE" id="PS50888"/>
    </source>
</evidence>
<keyword evidence="3" id="KW-0238">DNA-binding</keyword>
<dbReference type="GO" id="GO:0003677">
    <property type="term" value="F:DNA binding"/>
    <property type="evidence" value="ECO:0007669"/>
    <property type="project" value="UniProtKB-KW"/>
</dbReference>
<keyword evidence="2" id="KW-0805">Transcription regulation</keyword>
<proteinExistence type="inferred from homology"/>
<evidence type="ECO:0000256" key="5">
    <source>
        <dbReference type="SAM" id="MobiDB-lite"/>
    </source>
</evidence>
<evidence type="ECO:0000256" key="1">
    <source>
        <dbReference type="ARBA" id="ARBA00005510"/>
    </source>
</evidence>
<evidence type="ECO:0000313" key="7">
    <source>
        <dbReference type="EMBL" id="CAA7406115.1"/>
    </source>
</evidence>
<dbReference type="Proteomes" id="UP000663760">
    <property type="component" value="Chromosome 12"/>
</dbReference>
<dbReference type="GO" id="GO:0003700">
    <property type="term" value="F:DNA-binding transcription factor activity"/>
    <property type="evidence" value="ECO:0007669"/>
    <property type="project" value="InterPro"/>
</dbReference>
<evidence type="ECO:0000256" key="3">
    <source>
        <dbReference type="ARBA" id="ARBA00023125"/>
    </source>
</evidence>
<dbReference type="InterPro" id="IPR045865">
    <property type="entry name" value="ACT-like_dom_sf"/>
</dbReference>
<dbReference type="EMBL" id="LR746275">
    <property type="protein sequence ID" value="CAA7406115.1"/>
    <property type="molecule type" value="Genomic_DNA"/>
</dbReference>
<dbReference type="SUPFAM" id="SSF55021">
    <property type="entry name" value="ACT-like"/>
    <property type="match status" value="1"/>
</dbReference>
<dbReference type="PROSITE" id="PS50888">
    <property type="entry name" value="BHLH"/>
    <property type="match status" value="1"/>
</dbReference>
<keyword evidence="4" id="KW-0804">Transcription</keyword>
<gene>
    <name evidence="7" type="ORF">SI8410_12016793</name>
</gene>
<accession>A0A7I8LA32</accession>
<dbReference type="InterPro" id="IPR045847">
    <property type="entry name" value="AIG1-like"/>
</dbReference>
<dbReference type="SUPFAM" id="SSF47459">
    <property type="entry name" value="HLH, helix-loop-helix DNA-binding domain"/>
    <property type="match status" value="1"/>
</dbReference>
<dbReference type="GO" id="GO:0046983">
    <property type="term" value="F:protein dimerization activity"/>
    <property type="evidence" value="ECO:0007669"/>
    <property type="project" value="InterPro"/>
</dbReference>
<keyword evidence="8" id="KW-1185">Reference proteome</keyword>